<dbReference type="InParanoid" id="A0A1Q3C8P4"/>
<dbReference type="Proteomes" id="UP000187406">
    <property type="component" value="Unassembled WGS sequence"/>
</dbReference>
<comment type="caution">
    <text evidence="1">The sequence shown here is derived from an EMBL/GenBank/DDBJ whole genome shotgun (WGS) entry which is preliminary data.</text>
</comment>
<keyword evidence="2" id="KW-1185">Reference proteome</keyword>
<evidence type="ECO:0000313" key="2">
    <source>
        <dbReference type="Proteomes" id="UP000187406"/>
    </source>
</evidence>
<organism evidence="1 2">
    <name type="scientific">Cephalotus follicularis</name>
    <name type="common">Albany pitcher plant</name>
    <dbReference type="NCBI Taxonomy" id="3775"/>
    <lineage>
        <taxon>Eukaryota</taxon>
        <taxon>Viridiplantae</taxon>
        <taxon>Streptophyta</taxon>
        <taxon>Embryophyta</taxon>
        <taxon>Tracheophyta</taxon>
        <taxon>Spermatophyta</taxon>
        <taxon>Magnoliopsida</taxon>
        <taxon>eudicotyledons</taxon>
        <taxon>Gunneridae</taxon>
        <taxon>Pentapetalae</taxon>
        <taxon>rosids</taxon>
        <taxon>fabids</taxon>
        <taxon>Oxalidales</taxon>
        <taxon>Cephalotaceae</taxon>
        <taxon>Cephalotus</taxon>
    </lineage>
</organism>
<protein>
    <submittedName>
        <fullName evidence="1">UBN2_3 domain-containing protein</fullName>
    </submittedName>
</protein>
<sequence length="99" mass="11243">MAETKVPYVTPSPNETINVTITSIKLKGSSNYLLWAQVVKIYIMAKKKLKFLNSDPPVPDTSGYEDWMQKNAVILIWLWNNMEPEIDANAMFHNTAKGV</sequence>
<dbReference type="PANTHER" id="PTHR37610:SF40">
    <property type="entry name" value="OS01G0909600 PROTEIN"/>
    <property type="match status" value="1"/>
</dbReference>
<name>A0A1Q3C8P4_CEPFO</name>
<accession>A0A1Q3C8P4</accession>
<dbReference type="PANTHER" id="PTHR37610">
    <property type="entry name" value="CCHC-TYPE DOMAIN-CONTAINING PROTEIN"/>
    <property type="match status" value="1"/>
</dbReference>
<dbReference type="AlphaFoldDB" id="A0A1Q3C8P4"/>
<reference evidence="2" key="1">
    <citation type="submission" date="2016-04" db="EMBL/GenBank/DDBJ databases">
        <title>Cephalotus genome sequencing.</title>
        <authorList>
            <person name="Fukushima K."/>
            <person name="Hasebe M."/>
            <person name="Fang X."/>
        </authorList>
    </citation>
    <scope>NUCLEOTIDE SEQUENCE [LARGE SCALE GENOMIC DNA]</scope>
    <source>
        <strain evidence="2">cv. St1</strain>
    </source>
</reference>
<dbReference type="EMBL" id="BDDD01001491">
    <property type="protein sequence ID" value="GAV76448.1"/>
    <property type="molecule type" value="Genomic_DNA"/>
</dbReference>
<proteinExistence type="predicted"/>
<evidence type="ECO:0000313" key="1">
    <source>
        <dbReference type="EMBL" id="GAV76448.1"/>
    </source>
</evidence>
<gene>
    <name evidence="1" type="ORF">CFOL_v3_19922</name>
</gene>
<dbReference type="OrthoDB" id="1737945at2759"/>